<dbReference type="Proteomes" id="UP000229561">
    <property type="component" value="Unassembled WGS sequence"/>
</dbReference>
<evidence type="ECO:0000313" key="1">
    <source>
        <dbReference type="EMBL" id="PIW76067.1"/>
    </source>
</evidence>
<name>A0A2M7IHQ8_9BACT</name>
<gene>
    <name evidence="1" type="ORF">CO001_03270</name>
</gene>
<sequence length="62" mass="6851">METNGNIVLDWNEEETCVDCGKKLGYPKGRHIDLRPNYVNGHGDHCTPCLQTCSFAAILGTN</sequence>
<comment type="caution">
    <text evidence="1">The sequence shown here is derived from an EMBL/GenBank/DDBJ whole genome shotgun (WGS) entry which is preliminary data.</text>
</comment>
<dbReference type="EMBL" id="PFGY01000087">
    <property type="protein sequence ID" value="PIW76067.1"/>
    <property type="molecule type" value="Genomic_DNA"/>
</dbReference>
<reference evidence="2" key="1">
    <citation type="submission" date="2017-09" db="EMBL/GenBank/DDBJ databases">
        <title>Depth-based differentiation of microbial function through sediment-hosted aquifers and enrichment of novel symbionts in the deep terrestrial subsurface.</title>
        <authorList>
            <person name="Probst A.J."/>
            <person name="Ladd B."/>
            <person name="Jarett J.K."/>
            <person name="Geller-Mcgrath D.E."/>
            <person name="Sieber C.M.K."/>
            <person name="Emerson J.B."/>
            <person name="Anantharaman K."/>
            <person name="Thomas B.C."/>
            <person name="Malmstrom R."/>
            <person name="Stieglmeier M."/>
            <person name="Klingl A."/>
            <person name="Woyke T."/>
            <person name="Ryan C.M."/>
            <person name="Banfield J.F."/>
        </authorList>
    </citation>
    <scope>NUCLEOTIDE SEQUENCE [LARGE SCALE GENOMIC DNA]</scope>
</reference>
<proteinExistence type="predicted"/>
<organism evidence="1 2">
    <name type="scientific">Candidatus Portnoybacteria bacterium CG_4_8_14_3_um_filter_40_10</name>
    <dbReference type="NCBI Taxonomy" id="1974801"/>
    <lineage>
        <taxon>Bacteria</taxon>
        <taxon>Candidatus Portnoyibacteriota</taxon>
    </lineage>
</organism>
<accession>A0A2M7IHQ8</accession>
<dbReference type="AlphaFoldDB" id="A0A2M7IHQ8"/>
<protein>
    <submittedName>
        <fullName evidence="1">Uncharacterized protein</fullName>
    </submittedName>
</protein>
<evidence type="ECO:0000313" key="2">
    <source>
        <dbReference type="Proteomes" id="UP000229561"/>
    </source>
</evidence>